<dbReference type="PANTHER" id="PTHR10073:SF47">
    <property type="entry name" value="DNA MISMATCH REPAIR PROTEIN MLH3"/>
    <property type="match status" value="1"/>
</dbReference>
<proteinExistence type="inferred from homology"/>
<comment type="caution">
    <text evidence="4">The sequence shown here is derived from an EMBL/GenBank/DDBJ whole genome shotgun (WGS) entry which is preliminary data.</text>
</comment>
<dbReference type="Proteomes" id="UP000193560">
    <property type="component" value="Unassembled WGS sequence"/>
</dbReference>
<dbReference type="NCBIfam" id="TIGR00585">
    <property type="entry name" value="mutl"/>
    <property type="match status" value="1"/>
</dbReference>
<dbReference type="Gene3D" id="3.30.565.10">
    <property type="entry name" value="Histidine kinase-like ATPase, C-terminal domain"/>
    <property type="match status" value="1"/>
</dbReference>
<comment type="similarity">
    <text evidence="1">Belongs to the DNA mismatch repair MutL/HexB family.</text>
</comment>
<dbReference type="InterPro" id="IPR038973">
    <property type="entry name" value="MutL/Mlh/Pms-like"/>
</dbReference>
<feature type="compositionally biased region" description="Low complexity" evidence="2">
    <location>
        <begin position="463"/>
        <end position="476"/>
    </location>
</feature>
<evidence type="ECO:0000256" key="1">
    <source>
        <dbReference type="ARBA" id="ARBA00006082"/>
    </source>
</evidence>
<dbReference type="GO" id="GO:0005524">
    <property type="term" value="F:ATP binding"/>
    <property type="evidence" value="ECO:0007669"/>
    <property type="project" value="InterPro"/>
</dbReference>
<dbReference type="Gene3D" id="3.30.1540.20">
    <property type="entry name" value="MutL, C-terminal domain, dimerisation subdomain"/>
    <property type="match status" value="1"/>
</dbReference>
<dbReference type="SUPFAM" id="SSF118116">
    <property type="entry name" value="DNA mismatch repair protein MutL"/>
    <property type="match status" value="2"/>
</dbReference>
<feature type="region of interest" description="Disordered" evidence="2">
    <location>
        <begin position="446"/>
        <end position="479"/>
    </location>
</feature>
<dbReference type="InterPro" id="IPR037198">
    <property type="entry name" value="MutL_C_sf"/>
</dbReference>
<dbReference type="PANTHER" id="PTHR10073">
    <property type="entry name" value="DNA MISMATCH REPAIR PROTEIN MLH, PMS, MUTL"/>
    <property type="match status" value="1"/>
</dbReference>
<dbReference type="STRING" id="90262.A0A1X2I2S4"/>
<dbReference type="GO" id="GO:0032300">
    <property type="term" value="C:mismatch repair complex"/>
    <property type="evidence" value="ECO:0007669"/>
    <property type="project" value="InterPro"/>
</dbReference>
<dbReference type="GO" id="GO:0030983">
    <property type="term" value="F:mismatched DNA binding"/>
    <property type="evidence" value="ECO:0007669"/>
    <property type="project" value="InterPro"/>
</dbReference>
<evidence type="ECO:0000256" key="2">
    <source>
        <dbReference type="SAM" id="MobiDB-lite"/>
    </source>
</evidence>
<dbReference type="Pfam" id="PF08676">
    <property type="entry name" value="MutL_C"/>
    <property type="match status" value="1"/>
</dbReference>
<evidence type="ECO:0000259" key="3">
    <source>
        <dbReference type="SMART" id="SM00853"/>
    </source>
</evidence>
<name>A0A1X2I2S4_9FUNG</name>
<dbReference type="Pfam" id="PF13589">
    <property type="entry name" value="HATPase_c_3"/>
    <property type="match status" value="1"/>
</dbReference>
<evidence type="ECO:0000313" key="4">
    <source>
        <dbReference type="EMBL" id="ORZ08132.1"/>
    </source>
</evidence>
<dbReference type="InterPro" id="IPR042120">
    <property type="entry name" value="MutL_C_dimsub"/>
</dbReference>
<dbReference type="InterPro" id="IPR014790">
    <property type="entry name" value="MutL_C"/>
</dbReference>
<dbReference type="GO" id="GO:0140664">
    <property type="term" value="F:ATP-dependent DNA damage sensor activity"/>
    <property type="evidence" value="ECO:0007669"/>
    <property type="project" value="InterPro"/>
</dbReference>
<sequence length="734" mass="82071">MANIQPLDTKVVKQLKASIVITSLEQCLEELVKNALDAGATTIDVKANTDQCMVQVTDNGVGISSSDLPQLAQRHVTSKCHSLLDLHGLRTFGYRGEALASLATMSILHITSKHQSDTDTYMAIWKDGHLIQHNKCKDALRPGTTVLIPSLFYKFPVRQKHQTTNIDTLKHTLTLFALIFPQVNFTLTDTVKNSKCMVTKKCSSSFGIFQSLFGARFAQAIKAYSIHEDQFRLQGFFGGGVPTKVHQYIYVNHHHIPPANNDLYKTVTSTIQNYSSERLANDQMRKGKDYPLFLIKIDCTSLATYDIPFLSGHGSYLRLTALLERLVLQYLRSTGRFKSQQQHQQQQNDSPSPLRKKPATAASSSSSKRAKLHLEHTRSSTLFNITLPPRNTPTQQHHGKISFNDYPSPTSSSSSSSSIIQHPNTAVHFIDRSRLRRHPDPVLDTNHPLLITSTTPPPPPAPSVSSSSSSSVFSSSQDGFQAPKKLHREDLASAKVLAQVDRKWIVCVMDRMLLLIDQHAADERVQLETMLHQTATGAAANACFLQPPLILPSLTHHEVTLAMKYRSLLQHWGVYVEITFNQHLNTTTTNSRSPHFTDDRSPHFIRQQQQQEEAAVVAVTRLPPLIMDRCLHTPALLPQLLRDYLHGLDAQTLSPSTCPPGIMGILKSKACRGAIMFNDPLTMDQCTHLIQSLAKCRFPFQCAHGRPSVVPLMNLGSQQQHRRSRPIRWDAFVE</sequence>
<dbReference type="OrthoDB" id="429932at2759"/>
<dbReference type="GO" id="GO:0006298">
    <property type="term" value="P:mismatch repair"/>
    <property type="evidence" value="ECO:0007669"/>
    <property type="project" value="InterPro"/>
</dbReference>
<reference evidence="4 5" key="1">
    <citation type="submission" date="2016-07" db="EMBL/GenBank/DDBJ databases">
        <title>Pervasive Adenine N6-methylation of Active Genes in Fungi.</title>
        <authorList>
            <consortium name="DOE Joint Genome Institute"/>
            <person name="Mondo S.J."/>
            <person name="Dannebaum R.O."/>
            <person name="Kuo R.C."/>
            <person name="Labutti K."/>
            <person name="Haridas S."/>
            <person name="Kuo A."/>
            <person name="Salamov A."/>
            <person name="Ahrendt S.R."/>
            <person name="Lipzen A."/>
            <person name="Sullivan W."/>
            <person name="Andreopoulos W.B."/>
            <person name="Clum A."/>
            <person name="Lindquist E."/>
            <person name="Daum C."/>
            <person name="Ramamoorthy G.K."/>
            <person name="Gryganskyi A."/>
            <person name="Culley D."/>
            <person name="Magnuson J.K."/>
            <person name="James T.Y."/>
            <person name="O'Malley M.A."/>
            <person name="Stajich J.E."/>
            <person name="Spatafora J.W."/>
            <person name="Visel A."/>
            <person name="Grigoriev I.V."/>
        </authorList>
    </citation>
    <scope>NUCLEOTIDE SEQUENCE [LARGE SCALE GENOMIC DNA]</scope>
    <source>
        <strain evidence="4 5">NRRL 1336</strain>
    </source>
</reference>
<dbReference type="InterPro" id="IPR002099">
    <property type="entry name" value="MutL/Mlh/PMS"/>
</dbReference>
<dbReference type="InterPro" id="IPR036890">
    <property type="entry name" value="HATPase_C_sf"/>
</dbReference>
<dbReference type="SUPFAM" id="SSF55874">
    <property type="entry name" value="ATPase domain of HSP90 chaperone/DNA topoisomerase II/histidine kinase"/>
    <property type="match status" value="1"/>
</dbReference>
<keyword evidence="5" id="KW-1185">Reference proteome</keyword>
<dbReference type="SMART" id="SM00853">
    <property type="entry name" value="MutL_C"/>
    <property type="match status" value="1"/>
</dbReference>
<feature type="domain" description="MutL C-terminal dimerisation" evidence="3">
    <location>
        <begin position="496"/>
        <end position="681"/>
    </location>
</feature>
<dbReference type="AlphaFoldDB" id="A0A1X2I2S4"/>
<dbReference type="GO" id="GO:0016887">
    <property type="term" value="F:ATP hydrolysis activity"/>
    <property type="evidence" value="ECO:0007669"/>
    <property type="project" value="InterPro"/>
</dbReference>
<feature type="region of interest" description="Disordered" evidence="2">
    <location>
        <begin position="337"/>
        <end position="420"/>
    </location>
</feature>
<dbReference type="Gene3D" id="3.30.1370.100">
    <property type="entry name" value="MutL, C-terminal domain, regulatory subdomain"/>
    <property type="match status" value="1"/>
</dbReference>
<evidence type="ECO:0000313" key="5">
    <source>
        <dbReference type="Proteomes" id="UP000193560"/>
    </source>
</evidence>
<organism evidence="4 5">
    <name type="scientific">Absidia repens</name>
    <dbReference type="NCBI Taxonomy" id="90262"/>
    <lineage>
        <taxon>Eukaryota</taxon>
        <taxon>Fungi</taxon>
        <taxon>Fungi incertae sedis</taxon>
        <taxon>Mucoromycota</taxon>
        <taxon>Mucoromycotina</taxon>
        <taxon>Mucoromycetes</taxon>
        <taxon>Mucorales</taxon>
        <taxon>Cunninghamellaceae</taxon>
        <taxon>Absidia</taxon>
    </lineage>
</organism>
<dbReference type="EMBL" id="MCGE01000032">
    <property type="protein sequence ID" value="ORZ08132.1"/>
    <property type="molecule type" value="Genomic_DNA"/>
</dbReference>
<dbReference type="InterPro" id="IPR042121">
    <property type="entry name" value="MutL_C_regsub"/>
</dbReference>
<gene>
    <name evidence="4" type="ORF">BCR42DRAFT_455671</name>
</gene>
<accession>A0A1X2I2S4</accession>
<protein>
    <recommendedName>
        <fullName evidence="3">MutL C-terminal dimerisation domain-containing protein</fullName>
    </recommendedName>
</protein>